<dbReference type="Gene3D" id="2.60.120.10">
    <property type="entry name" value="Jelly Rolls"/>
    <property type="match status" value="1"/>
</dbReference>
<dbReference type="HOGENOM" id="CLU_1552489_0_0_5"/>
<evidence type="ECO:0000313" key="2">
    <source>
        <dbReference type="EMBL" id="CDO59747.1"/>
    </source>
</evidence>
<dbReference type="PROSITE" id="PS50042">
    <property type="entry name" value="CNMP_BINDING_3"/>
    <property type="match status" value="1"/>
</dbReference>
<dbReference type="KEGG" id="pect:BN1012_Phect1533"/>
<accession>X5MD12</accession>
<dbReference type="Proteomes" id="UP000032160">
    <property type="component" value="Chromosome I"/>
</dbReference>
<organism evidence="2 3">
    <name type="scientific">Candidatus Phaeomarinibacter ectocarpi</name>
    <dbReference type="NCBI Taxonomy" id="1458461"/>
    <lineage>
        <taxon>Bacteria</taxon>
        <taxon>Pseudomonadati</taxon>
        <taxon>Pseudomonadota</taxon>
        <taxon>Alphaproteobacteria</taxon>
        <taxon>Hyphomicrobiales</taxon>
        <taxon>Parvibaculaceae</taxon>
        <taxon>Candidatus Phaeomarinibacter</taxon>
    </lineage>
</organism>
<evidence type="ECO:0000259" key="1">
    <source>
        <dbReference type="PROSITE" id="PS50042"/>
    </source>
</evidence>
<name>X5MD12_9HYPH</name>
<sequence>MSMTDDTPKPRPASDSIYPALPLEELVSALARSSLFRDVEPAQLRLLAFSAEVKDVPAGTVLQDADVRGAPAYLVSGGRLLVGDDVAGPGALINAQGAMAETVLAVRLTAKTNTRLLVIDRPLVARLIGEYPTMGRAMMRSLGMDLRGLARGIRAQAREATREPARDPVRGA</sequence>
<keyword evidence="3" id="KW-1185">Reference proteome</keyword>
<protein>
    <recommendedName>
        <fullName evidence="1">Cyclic nucleotide-binding domain-containing protein</fullName>
    </recommendedName>
</protein>
<dbReference type="InterPro" id="IPR000595">
    <property type="entry name" value="cNMP-bd_dom"/>
</dbReference>
<dbReference type="STRING" id="1458461.BN1012_Phect1533"/>
<reference evidence="2 3" key="1">
    <citation type="journal article" date="2014" name="Front. Genet.">
        <title>Genome and metabolic network of "Candidatus Phaeomarinobacter ectocarpi" Ec32, a new candidate genus of Alphaproteobacteria frequently associated with brown algae.</title>
        <authorList>
            <person name="Dittami S.M."/>
            <person name="Barbeyron T."/>
            <person name="Boyen C."/>
            <person name="Cambefort J."/>
            <person name="Collet G."/>
            <person name="Delage L."/>
            <person name="Gobet A."/>
            <person name="Groisillier A."/>
            <person name="Leblanc C."/>
            <person name="Michel G."/>
            <person name="Scornet D."/>
            <person name="Siegel A."/>
            <person name="Tapia J.E."/>
            <person name="Tonon T."/>
        </authorList>
    </citation>
    <scope>NUCLEOTIDE SEQUENCE [LARGE SCALE GENOMIC DNA]</scope>
    <source>
        <strain evidence="2 3">Ec32</strain>
    </source>
</reference>
<dbReference type="InterPro" id="IPR018490">
    <property type="entry name" value="cNMP-bd_dom_sf"/>
</dbReference>
<dbReference type="SUPFAM" id="SSF51206">
    <property type="entry name" value="cAMP-binding domain-like"/>
    <property type="match status" value="1"/>
</dbReference>
<gene>
    <name evidence="2" type="ORF">BN1012_Phect1533</name>
</gene>
<dbReference type="CDD" id="cd00038">
    <property type="entry name" value="CAP_ED"/>
    <property type="match status" value="1"/>
</dbReference>
<dbReference type="InterPro" id="IPR014710">
    <property type="entry name" value="RmlC-like_jellyroll"/>
</dbReference>
<evidence type="ECO:0000313" key="3">
    <source>
        <dbReference type="Proteomes" id="UP000032160"/>
    </source>
</evidence>
<feature type="domain" description="Cyclic nucleotide-binding" evidence="1">
    <location>
        <begin position="35"/>
        <end position="145"/>
    </location>
</feature>
<dbReference type="AlphaFoldDB" id="X5MD12"/>
<proteinExistence type="predicted"/>
<dbReference type="EMBL" id="HG966617">
    <property type="protein sequence ID" value="CDO59747.1"/>
    <property type="molecule type" value="Genomic_DNA"/>
</dbReference>